<evidence type="ECO:0000256" key="1">
    <source>
        <dbReference type="SAM" id="SignalP"/>
    </source>
</evidence>
<protein>
    <submittedName>
        <fullName evidence="2">Uncharacterized protein</fullName>
    </submittedName>
</protein>
<evidence type="ECO:0000313" key="3">
    <source>
        <dbReference type="Proteomes" id="UP000828390"/>
    </source>
</evidence>
<dbReference type="AlphaFoldDB" id="A0A9D4ITF3"/>
<comment type="caution">
    <text evidence="2">The sequence shown here is derived from an EMBL/GenBank/DDBJ whole genome shotgun (WGS) entry which is preliminary data.</text>
</comment>
<dbReference type="EMBL" id="JAIWYP010000008">
    <property type="protein sequence ID" value="KAH3783513.1"/>
    <property type="molecule type" value="Genomic_DNA"/>
</dbReference>
<organism evidence="2 3">
    <name type="scientific">Dreissena polymorpha</name>
    <name type="common">Zebra mussel</name>
    <name type="synonym">Mytilus polymorpha</name>
    <dbReference type="NCBI Taxonomy" id="45954"/>
    <lineage>
        <taxon>Eukaryota</taxon>
        <taxon>Metazoa</taxon>
        <taxon>Spiralia</taxon>
        <taxon>Lophotrochozoa</taxon>
        <taxon>Mollusca</taxon>
        <taxon>Bivalvia</taxon>
        <taxon>Autobranchia</taxon>
        <taxon>Heteroconchia</taxon>
        <taxon>Euheterodonta</taxon>
        <taxon>Imparidentia</taxon>
        <taxon>Neoheterodontei</taxon>
        <taxon>Myida</taxon>
        <taxon>Dreissenoidea</taxon>
        <taxon>Dreissenidae</taxon>
        <taxon>Dreissena</taxon>
    </lineage>
</organism>
<keyword evidence="3" id="KW-1185">Reference proteome</keyword>
<feature type="chain" id="PRO_5039478877" evidence="1">
    <location>
        <begin position="18"/>
        <end position="129"/>
    </location>
</feature>
<keyword evidence="1" id="KW-0732">Signal</keyword>
<gene>
    <name evidence="2" type="ORF">DPMN_161451</name>
</gene>
<name>A0A9D4ITF3_DREPO</name>
<reference evidence="2" key="1">
    <citation type="journal article" date="2019" name="bioRxiv">
        <title>The Genome of the Zebra Mussel, Dreissena polymorpha: A Resource for Invasive Species Research.</title>
        <authorList>
            <person name="McCartney M.A."/>
            <person name="Auch B."/>
            <person name="Kono T."/>
            <person name="Mallez S."/>
            <person name="Zhang Y."/>
            <person name="Obille A."/>
            <person name="Becker A."/>
            <person name="Abrahante J.E."/>
            <person name="Garbe J."/>
            <person name="Badalamenti J.P."/>
            <person name="Herman A."/>
            <person name="Mangelson H."/>
            <person name="Liachko I."/>
            <person name="Sullivan S."/>
            <person name="Sone E.D."/>
            <person name="Koren S."/>
            <person name="Silverstein K.A.T."/>
            <person name="Beckman K.B."/>
            <person name="Gohl D.M."/>
        </authorList>
    </citation>
    <scope>NUCLEOTIDE SEQUENCE</scope>
    <source>
        <strain evidence="2">Duluth1</strain>
        <tissue evidence="2">Whole animal</tissue>
    </source>
</reference>
<feature type="signal peptide" evidence="1">
    <location>
        <begin position="1"/>
        <end position="17"/>
    </location>
</feature>
<dbReference type="Proteomes" id="UP000828390">
    <property type="component" value="Unassembled WGS sequence"/>
</dbReference>
<proteinExistence type="predicted"/>
<sequence length="129" mass="14661">MLLLLLLLLLFLQQQQQQQQQLLLLLHTDFQCPATNCPSKEPKTWKCAKDGNYIYLNGLGKMKCYTNAHNGDIITWTWNCGDDFHKGQYLAADMEGFTFALSQAVQLMGKMGSLWVANLITELGKQYGK</sequence>
<reference evidence="2" key="2">
    <citation type="submission" date="2020-11" db="EMBL/GenBank/DDBJ databases">
        <authorList>
            <person name="McCartney M.A."/>
            <person name="Auch B."/>
            <person name="Kono T."/>
            <person name="Mallez S."/>
            <person name="Becker A."/>
            <person name="Gohl D.M."/>
            <person name="Silverstein K.A.T."/>
            <person name="Koren S."/>
            <person name="Bechman K.B."/>
            <person name="Herman A."/>
            <person name="Abrahante J.E."/>
            <person name="Garbe J."/>
        </authorList>
    </citation>
    <scope>NUCLEOTIDE SEQUENCE</scope>
    <source>
        <strain evidence="2">Duluth1</strain>
        <tissue evidence="2">Whole animal</tissue>
    </source>
</reference>
<evidence type="ECO:0000313" key="2">
    <source>
        <dbReference type="EMBL" id="KAH3783513.1"/>
    </source>
</evidence>
<accession>A0A9D4ITF3</accession>